<dbReference type="Pfam" id="PF16609">
    <property type="entry name" value="SH3-RhoG_link"/>
    <property type="match status" value="1"/>
</dbReference>
<keyword evidence="7 11" id="KW-0547">Nucleotide-binding</keyword>
<evidence type="ECO:0000259" key="17">
    <source>
        <dbReference type="PROSITE" id="PS50835"/>
    </source>
</evidence>
<dbReference type="CDD" id="cd00160">
    <property type="entry name" value="RhoGEF"/>
    <property type="match status" value="1"/>
</dbReference>
<dbReference type="GO" id="GO:0005085">
    <property type="term" value="F:guanyl-nucleotide exchange factor activity"/>
    <property type="evidence" value="ECO:0007669"/>
    <property type="project" value="UniProtKB-KW"/>
</dbReference>
<dbReference type="FunFam" id="1.10.510.10:FF:000152">
    <property type="entry name" value="kalirin isoform X1"/>
    <property type="match status" value="1"/>
</dbReference>
<evidence type="ECO:0000256" key="7">
    <source>
        <dbReference type="ARBA" id="ARBA00022741"/>
    </source>
</evidence>
<dbReference type="PROSITE" id="PS50011">
    <property type="entry name" value="PROTEIN_KINASE_DOM"/>
    <property type="match status" value="1"/>
</dbReference>
<dbReference type="InterPro" id="IPR008271">
    <property type="entry name" value="Ser/Thr_kinase_AS"/>
</dbReference>
<dbReference type="GO" id="GO:0035556">
    <property type="term" value="P:intracellular signal transduction"/>
    <property type="evidence" value="ECO:0007669"/>
    <property type="project" value="TreeGrafter"/>
</dbReference>
<evidence type="ECO:0000259" key="14">
    <source>
        <dbReference type="PROSITE" id="PS50003"/>
    </source>
</evidence>
<dbReference type="Gene3D" id="1.10.510.10">
    <property type="entry name" value="Transferase(Phosphotransferase) domain 1"/>
    <property type="match status" value="1"/>
</dbReference>
<dbReference type="Gene3D" id="1.20.900.10">
    <property type="entry name" value="Dbl homology (DH) domain"/>
    <property type="match status" value="1"/>
</dbReference>
<dbReference type="PANTHER" id="PTHR22826:SF49">
    <property type="entry name" value="KALIRIN"/>
    <property type="match status" value="1"/>
</dbReference>
<dbReference type="InterPro" id="IPR000719">
    <property type="entry name" value="Prot_kinase_dom"/>
</dbReference>
<dbReference type="InterPro" id="IPR055251">
    <property type="entry name" value="SOS1_NGEF_PH"/>
</dbReference>
<keyword evidence="19" id="KW-1185">Reference proteome</keyword>
<dbReference type="InterPro" id="IPR007110">
    <property type="entry name" value="Ig-like_dom"/>
</dbReference>
<dbReference type="InterPro" id="IPR003598">
    <property type="entry name" value="Ig_sub2"/>
</dbReference>
<dbReference type="Proteomes" id="UP000472266">
    <property type="component" value="Chromosome 6"/>
</dbReference>
<keyword evidence="9" id="KW-0393">Immunoglobulin domain</keyword>
<accession>A0A672UKD5</accession>
<dbReference type="GO" id="GO:0005737">
    <property type="term" value="C:cytoplasm"/>
    <property type="evidence" value="ECO:0007669"/>
    <property type="project" value="UniProtKB-SubCell"/>
</dbReference>
<evidence type="ECO:0000313" key="19">
    <source>
        <dbReference type="Proteomes" id="UP000472266"/>
    </source>
</evidence>
<dbReference type="PROSITE" id="PS50003">
    <property type="entry name" value="PH_DOMAIN"/>
    <property type="match status" value="1"/>
</dbReference>
<dbReference type="FunFam" id="2.60.40.10:FF:000368">
    <property type="entry name" value="kalirin isoform X1"/>
    <property type="match status" value="1"/>
</dbReference>
<evidence type="ECO:0000256" key="10">
    <source>
        <dbReference type="PROSITE-ProRule" id="PRU00192"/>
    </source>
</evidence>
<dbReference type="SUPFAM" id="SSF56112">
    <property type="entry name" value="Protein kinase-like (PK-like)"/>
    <property type="match status" value="1"/>
</dbReference>
<protein>
    <submittedName>
        <fullName evidence="18">Kalirin RhoGEF kinase</fullName>
    </submittedName>
</protein>
<dbReference type="Gene3D" id="2.30.29.30">
    <property type="entry name" value="Pleckstrin-homology domain (PH domain)/Phosphotyrosine-binding domain (PTB)"/>
    <property type="match status" value="1"/>
</dbReference>
<evidence type="ECO:0000256" key="4">
    <source>
        <dbReference type="ARBA" id="ARBA00022490"/>
    </source>
</evidence>
<feature type="domain" description="PH" evidence="14">
    <location>
        <begin position="352"/>
        <end position="462"/>
    </location>
</feature>
<feature type="compositionally biased region" description="Polar residues" evidence="12">
    <location>
        <begin position="527"/>
        <end position="537"/>
    </location>
</feature>
<dbReference type="Pfam" id="PF00069">
    <property type="entry name" value="Pkinase"/>
    <property type="match status" value="1"/>
</dbReference>
<dbReference type="CDD" id="cd14115">
    <property type="entry name" value="STKc_Kalirin_C"/>
    <property type="match status" value="1"/>
</dbReference>
<evidence type="ECO:0000256" key="2">
    <source>
        <dbReference type="ARBA" id="ARBA00006692"/>
    </source>
</evidence>
<evidence type="ECO:0000256" key="8">
    <source>
        <dbReference type="ARBA" id="ARBA00022840"/>
    </source>
</evidence>
<proteinExistence type="inferred from homology"/>
<comment type="subcellular location">
    <subcellularLocation>
        <location evidence="1">Cytoplasm</location>
    </subcellularLocation>
</comment>
<dbReference type="InterPro" id="IPR017441">
    <property type="entry name" value="Protein_kinase_ATP_BS"/>
</dbReference>
<dbReference type="Pfam" id="PF22697">
    <property type="entry name" value="SOS1_NGEF_PH"/>
    <property type="match status" value="1"/>
</dbReference>
<dbReference type="GO" id="GO:0004672">
    <property type="term" value="F:protein kinase activity"/>
    <property type="evidence" value="ECO:0007669"/>
    <property type="project" value="InterPro"/>
</dbReference>
<dbReference type="SMART" id="SM00409">
    <property type="entry name" value="IG"/>
    <property type="match status" value="1"/>
</dbReference>
<feature type="domain" description="DH" evidence="15">
    <location>
        <begin position="176"/>
        <end position="340"/>
    </location>
</feature>
<dbReference type="AlphaFoldDB" id="A0A672UKD5"/>
<dbReference type="GO" id="GO:0007411">
    <property type="term" value="P:axon guidance"/>
    <property type="evidence" value="ECO:0007669"/>
    <property type="project" value="TreeGrafter"/>
</dbReference>
<dbReference type="Pfam" id="PF23587">
    <property type="entry name" value="SH3_KALRN"/>
    <property type="match status" value="1"/>
</dbReference>
<feature type="region of interest" description="Disordered" evidence="12">
    <location>
        <begin position="479"/>
        <end position="556"/>
    </location>
</feature>
<feature type="binding site" evidence="11">
    <location>
        <position position="826"/>
    </location>
    <ligand>
        <name>ATP</name>
        <dbReference type="ChEBI" id="CHEBI:30616"/>
    </ligand>
</feature>
<keyword evidence="6" id="KW-0677">Repeat</keyword>
<keyword evidence="3 10" id="KW-0728">SH3 domain</keyword>
<dbReference type="SUPFAM" id="SSF50044">
    <property type="entry name" value="SH3-domain"/>
    <property type="match status" value="1"/>
</dbReference>
<dbReference type="PROSITE" id="PS50010">
    <property type="entry name" value="DH_2"/>
    <property type="match status" value="1"/>
</dbReference>
<dbReference type="PROSITE" id="PS50835">
    <property type="entry name" value="IG_LIKE"/>
    <property type="match status" value="1"/>
</dbReference>
<dbReference type="InterPro" id="IPR000219">
    <property type="entry name" value="DH_dom"/>
</dbReference>
<dbReference type="InterPro" id="IPR051336">
    <property type="entry name" value="RhoGEF_Guanine_NuclExch_SF"/>
</dbReference>
<dbReference type="SMART" id="SM00408">
    <property type="entry name" value="IGc2"/>
    <property type="match status" value="1"/>
</dbReference>
<evidence type="ECO:0000259" key="13">
    <source>
        <dbReference type="PROSITE" id="PS50002"/>
    </source>
</evidence>
<keyword evidence="4" id="KW-0963">Cytoplasm</keyword>
<dbReference type="PROSITE" id="PS00107">
    <property type="entry name" value="PROTEIN_KINASE_ATP"/>
    <property type="match status" value="1"/>
</dbReference>
<dbReference type="InterPro" id="IPR013098">
    <property type="entry name" value="Ig_I-set"/>
</dbReference>
<dbReference type="FunFam" id="2.30.30.40:FF:000038">
    <property type="entry name" value="kalirin isoform X1"/>
    <property type="match status" value="1"/>
</dbReference>
<evidence type="ECO:0000259" key="16">
    <source>
        <dbReference type="PROSITE" id="PS50011"/>
    </source>
</evidence>
<dbReference type="Pfam" id="PF00621">
    <property type="entry name" value="RhoGEF"/>
    <property type="match status" value="1"/>
</dbReference>
<comment type="similarity">
    <text evidence="2">Belongs to the protein kinase superfamily. CAMK Ser/Thr protein kinase family.</text>
</comment>
<evidence type="ECO:0000256" key="12">
    <source>
        <dbReference type="SAM" id="MobiDB-lite"/>
    </source>
</evidence>
<dbReference type="GO" id="GO:0019898">
    <property type="term" value="C:extrinsic component of membrane"/>
    <property type="evidence" value="ECO:0007669"/>
    <property type="project" value="TreeGrafter"/>
</dbReference>
<evidence type="ECO:0000256" key="1">
    <source>
        <dbReference type="ARBA" id="ARBA00004496"/>
    </source>
</evidence>
<dbReference type="CDD" id="cd13241">
    <property type="entry name" value="PH2_Kalirin_Trio_p63RhoGEF"/>
    <property type="match status" value="1"/>
</dbReference>
<dbReference type="GO" id="GO:0005524">
    <property type="term" value="F:ATP binding"/>
    <property type="evidence" value="ECO:0007669"/>
    <property type="project" value="UniProtKB-UniRule"/>
</dbReference>
<dbReference type="Gene3D" id="2.60.40.10">
    <property type="entry name" value="Immunoglobulins"/>
    <property type="match status" value="1"/>
</dbReference>
<dbReference type="InterPro" id="IPR047053">
    <property type="entry name" value="Kalirin_TRIO_SH3_2"/>
</dbReference>
<dbReference type="Gene3D" id="3.30.200.20">
    <property type="entry name" value="Phosphorylase Kinase, domain 1"/>
    <property type="match status" value="1"/>
</dbReference>
<evidence type="ECO:0000259" key="15">
    <source>
        <dbReference type="PROSITE" id="PS50010"/>
    </source>
</evidence>
<keyword evidence="5" id="KW-0344">Guanine-nucleotide releasing factor</keyword>
<feature type="domain" description="Protein kinase" evidence="16">
    <location>
        <begin position="797"/>
        <end position="1051"/>
    </location>
</feature>
<dbReference type="Ensembl" id="ENSSHBT00005018338.1">
    <property type="protein sequence ID" value="ENSSHBP00005015307.1"/>
    <property type="gene ID" value="ENSSHBG00005004163.1"/>
</dbReference>
<dbReference type="Gene3D" id="2.30.30.40">
    <property type="entry name" value="SH3 Domains"/>
    <property type="match status" value="1"/>
</dbReference>
<dbReference type="FunFam" id="2.30.29.30:FF:000091">
    <property type="entry name" value="kalirin isoform X1"/>
    <property type="match status" value="1"/>
</dbReference>
<evidence type="ECO:0000256" key="5">
    <source>
        <dbReference type="ARBA" id="ARBA00022658"/>
    </source>
</evidence>
<feature type="domain" description="Ig-like" evidence="17">
    <location>
        <begin position="685"/>
        <end position="775"/>
    </location>
</feature>
<dbReference type="SUPFAM" id="SSF50729">
    <property type="entry name" value="PH domain-like"/>
    <property type="match status" value="1"/>
</dbReference>
<dbReference type="SMART" id="SM00233">
    <property type="entry name" value="PH"/>
    <property type="match status" value="1"/>
</dbReference>
<dbReference type="InterPro" id="IPR036179">
    <property type="entry name" value="Ig-like_dom_sf"/>
</dbReference>
<organism evidence="18 19">
    <name type="scientific">Strigops habroptila</name>
    <name type="common">Kakapo</name>
    <dbReference type="NCBI Taxonomy" id="2489341"/>
    <lineage>
        <taxon>Eukaryota</taxon>
        <taxon>Metazoa</taxon>
        <taxon>Chordata</taxon>
        <taxon>Craniata</taxon>
        <taxon>Vertebrata</taxon>
        <taxon>Euteleostomi</taxon>
        <taxon>Archelosauria</taxon>
        <taxon>Archosauria</taxon>
        <taxon>Dinosauria</taxon>
        <taxon>Saurischia</taxon>
        <taxon>Theropoda</taxon>
        <taxon>Coelurosauria</taxon>
        <taxon>Aves</taxon>
        <taxon>Neognathae</taxon>
        <taxon>Neoaves</taxon>
        <taxon>Telluraves</taxon>
        <taxon>Australaves</taxon>
        <taxon>Psittaciformes</taxon>
        <taxon>Psittacidae</taxon>
        <taxon>Strigops</taxon>
    </lineage>
</organism>
<reference evidence="18" key="2">
    <citation type="submission" date="2025-08" db="UniProtKB">
        <authorList>
            <consortium name="Ensembl"/>
        </authorList>
    </citation>
    <scope>IDENTIFICATION</scope>
</reference>
<dbReference type="PANTHER" id="PTHR22826">
    <property type="entry name" value="RHO GUANINE EXCHANGE FACTOR-RELATED"/>
    <property type="match status" value="1"/>
</dbReference>
<keyword evidence="8 11" id="KW-0067">ATP-binding</keyword>
<feature type="region of interest" description="Disordered" evidence="12">
    <location>
        <begin position="642"/>
        <end position="662"/>
    </location>
</feature>
<dbReference type="GO" id="GO:0014069">
    <property type="term" value="C:postsynaptic density"/>
    <property type="evidence" value="ECO:0007669"/>
    <property type="project" value="TreeGrafter"/>
</dbReference>
<name>A0A672UKD5_STRHB</name>
<evidence type="ECO:0000256" key="6">
    <source>
        <dbReference type="ARBA" id="ARBA00022737"/>
    </source>
</evidence>
<dbReference type="SMART" id="SM00220">
    <property type="entry name" value="S_TKc"/>
    <property type="match status" value="1"/>
</dbReference>
<reference evidence="18 19" key="1">
    <citation type="submission" date="2019-11" db="EMBL/GenBank/DDBJ databases">
        <title>Strigops habroptila (kakapo) genome, bStrHab1, primary haplotype, v2.</title>
        <authorList>
            <person name="Jarvis E.D."/>
            <person name="Howard J."/>
            <person name="Rhie A."/>
            <person name="Phillippy A."/>
            <person name="Korlach J."/>
            <person name="Digby A."/>
            <person name="Iorns D."/>
            <person name="Eason D."/>
            <person name="Robertson B."/>
            <person name="Raemaekers T."/>
            <person name="Howe K."/>
            <person name="Lewin H."/>
            <person name="Damas J."/>
            <person name="Hastie A."/>
            <person name="Tracey A."/>
            <person name="Chow W."/>
            <person name="Fedrigo O."/>
        </authorList>
    </citation>
    <scope>NUCLEOTIDE SEQUENCE [LARGE SCALE GENOMIC DNA]</scope>
</reference>
<dbReference type="PROSITE" id="PS00108">
    <property type="entry name" value="PROTEIN_KINASE_ST"/>
    <property type="match status" value="1"/>
</dbReference>
<feature type="compositionally biased region" description="Polar residues" evidence="12">
    <location>
        <begin position="39"/>
        <end position="77"/>
    </location>
</feature>
<dbReference type="SMART" id="SM00325">
    <property type="entry name" value="RhoGEF"/>
    <property type="match status" value="1"/>
</dbReference>
<dbReference type="CDD" id="cd11853">
    <property type="entry name" value="SH3_Kalirin_2"/>
    <property type="match status" value="1"/>
</dbReference>
<dbReference type="InterPro" id="IPR013783">
    <property type="entry name" value="Ig-like_fold"/>
</dbReference>
<evidence type="ECO:0000256" key="9">
    <source>
        <dbReference type="ARBA" id="ARBA00023319"/>
    </source>
</evidence>
<dbReference type="InterPro" id="IPR036028">
    <property type="entry name" value="SH3-like_dom_sf"/>
</dbReference>
<feature type="compositionally biased region" description="Basic and acidic residues" evidence="12">
    <location>
        <begin position="540"/>
        <end position="549"/>
    </location>
</feature>
<dbReference type="FunFam" id="1.20.900.10:FF:000008">
    <property type="entry name" value="rho guanine nucleotide exchange factor 25"/>
    <property type="match status" value="1"/>
</dbReference>
<dbReference type="InterPro" id="IPR035899">
    <property type="entry name" value="DBL_dom_sf"/>
</dbReference>
<sequence length="1099" mass="123571">SREGVKSSDKLLSGAKEVTLRGGAGVNSHRHCFLPDAYSVSSNDNGGKSDSVANLQPQPSLNSIQSSPGPKRSTNTLKKWLTSPVRRLNSGKTESNIKKQKKVRDGRKSFDLGSPKTGDETTPQGDSADEVCIGSSSLLAARQSSSDVPTAADLVSAIEKLVKSKLVSLCNYAPPSNKRFTNHWSLIIKGFMKRIEEKGVSEDMKGKDKIVFGNIHQIYDWHKDFFLAELEKCLQEPDRLAQLFIKHERRLHMYVVYCQNKPRSEYIVAEYEAYFEEVQQEISQRLTISDFLIKPIQRITKYQLLLKDFLRYSEKAGLECSDIEKAVELMCLVPKRCNDMMNLGRLQGFEGKLTAQGKLLQQDTFYVTEQDSGVQSRPKERRVFLFEQIVIFSELLRKGSLTPGYMFKKSIKMNYLIIEENVDNDPCKFALMSRETSDRVILQAANPEIQQAWVQDINQVLDTQRDFLNALQSPIEYQRKESSSAVLRPQTGRVPQPNSRPYSSVPVGSEKPLKATSRNPSLPPLKISTSNGSTGYEHSQPGDKYEQSKTDLGGCNGTSSMMVIKDYYALKEDEICVNQGEVVQILAINQQNMFLVYQPANDHSPAAEGWIPGNILAPLTKSTTDNSDGSIKKSCSWHTLRMRKRAEKESSGKNEANGPRKSKDILGNKVSVKIINPNFIQEVAPEFLVPLVDITCLLGDTVILQCKVCGRPKPSITWKGPDQNILDNDNRLPHIHSDSGELSLKICNLMPQDSGIYTCVATNEHGTASTSATIKVQGNSAADGATISWKENFDLAYAELHEIGRGRFSIVKKCVHKATRKDVAVKFISKKMKKKEQAAHEAALLQHLQHPQYITVHDTYESPTSYILVLELMDDGRLLDYLMNHDELMEEKVAFYIRDTMEALQYLHNCRVAHLDIKPENLLIDLRIPVPRVKIIDLEDAVQITGHYHVHHLLGNPEFAAPEVIQGLPVSLSTDIWSIGVLTYVMLSGVSPFLDESKEETCINVCRVDFSFPPEYFSNVSHAARDFINVILQEDFRRRPTAATCLQHPWLQPHNGSYSKIPLDTSRLASFIERRKHQYDVHPVPSVKSFLMSRLNPGT</sequence>
<dbReference type="InterPro" id="IPR001452">
    <property type="entry name" value="SH3_domain"/>
</dbReference>
<feature type="region of interest" description="Disordered" evidence="12">
    <location>
        <begin position="1"/>
        <end position="128"/>
    </location>
</feature>
<dbReference type="SUPFAM" id="SSF48726">
    <property type="entry name" value="Immunoglobulin"/>
    <property type="match status" value="1"/>
</dbReference>
<dbReference type="InterPro" id="IPR011009">
    <property type="entry name" value="Kinase-like_dom_sf"/>
</dbReference>
<evidence type="ECO:0000313" key="18">
    <source>
        <dbReference type="Ensembl" id="ENSSHBP00005015307.1"/>
    </source>
</evidence>
<dbReference type="PROSITE" id="PS50002">
    <property type="entry name" value="SH3"/>
    <property type="match status" value="1"/>
</dbReference>
<dbReference type="SUPFAM" id="SSF48065">
    <property type="entry name" value="DBL homology domain (DH-domain)"/>
    <property type="match status" value="1"/>
</dbReference>
<gene>
    <name evidence="18" type="primary">KALRN</name>
</gene>
<feature type="domain" description="SH3" evidence="13">
    <location>
        <begin position="556"/>
        <end position="621"/>
    </location>
</feature>
<evidence type="ECO:0000256" key="3">
    <source>
        <dbReference type="ARBA" id="ARBA00022443"/>
    </source>
</evidence>
<evidence type="ECO:0000256" key="11">
    <source>
        <dbReference type="PROSITE-ProRule" id="PRU10141"/>
    </source>
</evidence>
<dbReference type="InterPro" id="IPR003599">
    <property type="entry name" value="Ig_sub"/>
</dbReference>
<reference evidence="18" key="3">
    <citation type="submission" date="2025-09" db="UniProtKB">
        <authorList>
            <consortium name="Ensembl"/>
        </authorList>
    </citation>
    <scope>IDENTIFICATION</scope>
</reference>
<dbReference type="InterPro" id="IPR001849">
    <property type="entry name" value="PH_domain"/>
</dbReference>
<dbReference type="InterPro" id="IPR011993">
    <property type="entry name" value="PH-like_dom_sf"/>
</dbReference>
<dbReference type="GeneTree" id="ENSGT00940000155248"/>
<dbReference type="Pfam" id="PF07679">
    <property type="entry name" value="I-set"/>
    <property type="match status" value="1"/>
</dbReference>